<dbReference type="InterPro" id="IPR050327">
    <property type="entry name" value="Proton-linked_MCT"/>
</dbReference>
<dbReference type="InterPro" id="IPR036259">
    <property type="entry name" value="MFS_trans_sf"/>
</dbReference>
<keyword evidence="4" id="KW-0472">Membrane</keyword>
<sequence>MPRGTNLNAMELETRNSPTGHVADGSCRIPTTSASTPEYGSPLAAPPRPEFSLPPADSGKDAWLFLAACWAVEALVWGFGFSFGVFQDYYTTHLPFKGTGNIAVVGTTTLGVMYMATPVVLILARFRPRWARWFTLGGLTSAAVVMALSSFSTTAGALVATQGVLFGLAGCVAYCPCILYIDEWFVRRKGMAYGITWSAAGFGGVVLPLLLETLLAQFGFQTALRAWACALFVLGVPISVYVKPRIPVPAATQVRNPLRNVRQSLLSRRFLLYQVANVVQATGYFLPAVYLPTYARSMFGASTLLAALTVLLVNVAATVGSVAMGWMSDKVPATTCLVVSGAGAAVATLVLWGLTSSLAGLYAFCVVYGLFAGCYTSIWPGIMRELASRSSGRQDEEGAEDAGGPQYTDPTLIFGWLCVGRGAGNVISGPLSDVLISGQPWAGGVVGGYGSGYGALIVYTGVSAVLGGSAYVWKRLGLL</sequence>
<dbReference type="GO" id="GO:0016020">
    <property type="term" value="C:membrane"/>
    <property type="evidence" value="ECO:0007669"/>
    <property type="project" value="UniProtKB-SubCell"/>
</dbReference>
<proteinExistence type="inferred from homology"/>
<evidence type="ECO:0000256" key="3">
    <source>
        <dbReference type="SAM" id="MobiDB-lite"/>
    </source>
</evidence>
<organism evidence="5 6">
    <name type="scientific">Microdochium trichocladiopsis</name>
    <dbReference type="NCBI Taxonomy" id="1682393"/>
    <lineage>
        <taxon>Eukaryota</taxon>
        <taxon>Fungi</taxon>
        <taxon>Dikarya</taxon>
        <taxon>Ascomycota</taxon>
        <taxon>Pezizomycotina</taxon>
        <taxon>Sordariomycetes</taxon>
        <taxon>Xylariomycetidae</taxon>
        <taxon>Xylariales</taxon>
        <taxon>Microdochiaceae</taxon>
        <taxon>Microdochium</taxon>
    </lineage>
</organism>
<evidence type="ECO:0000256" key="1">
    <source>
        <dbReference type="ARBA" id="ARBA00004141"/>
    </source>
</evidence>
<feature type="transmembrane region" description="Helical" evidence="4">
    <location>
        <begin position="336"/>
        <end position="355"/>
    </location>
</feature>
<feature type="transmembrane region" description="Helical" evidence="4">
    <location>
        <begin position="193"/>
        <end position="211"/>
    </location>
</feature>
<dbReference type="GeneID" id="70185328"/>
<dbReference type="SUPFAM" id="SSF103473">
    <property type="entry name" value="MFS general substrate transporter"/>
    <property type="match status" value="1"/>
</dbReference>
<evidence type="ECO:0000256" key="4">
    <source>
        <dbReference type="SAM" id="Phobius"/>
    </source>
</evidence>
<comment type="caution">
    <text evidence="5">The sequence shown here is derived from an EMBL/GenBank/DDBJ whole genome shotgun (WGS) entry which is preliminary data.</text>
</comment>
<feature type="transmembrane region" description="Helical" evidence="4">
    <location>
        <begin position="102"/>
        <end position="123"/>
    </location>
</feature>
<evidence type="ECO:0000313" key="6">
    <source>
        <dbReference type="Proteomes" id="UP000756346"/>
    </source>
</evidence>
<dbReference type="PANTHER" id="PTHR11360:SF287">
    <property type="entry name" value="MFS MONOCARBOXYLATE TRANSPORTER"/>
    <property type="match status" value="1"/>
</dbReference>
<keyword evidence="4" id="KW-1133">Transmembrane helix</keyword>
<comment type="similarity">
    <text evidence="2">Belongs to the major facilitator superfamily. Monocarboxylate porter (TC 2.A.1.13) family.</text>
</comment>
<accession>A0A9P9BLQ9</accession>
<feature type="transmembrane region" description="Helical" evidence="4">
    <location>
        <begin position="62"/>
        <end position="82"/>
    </location>
</feature>
<protein>
    <submittedName>
        <fullName evidence="5">Major facilitator superfamily domain-containing protein</fullName>
    </submittedName>
</protein>
<reference evidence="5" key="1">
    <citation type="journal article" date="2021" name="Nat. Commun.">
        <title>Genetic determinants of endophytism in the Arabidopsis root mycobiome.</title>
        <authorList>
            <person name="Mesny F."/>
            <person name="Miyauchi S."/>
            <person name="Thiergart T."/>
            <person name="Pickel B."/>
            <person name="Atanasova L."/>
            <person name="Karlsson M."/>
            <person name="Huettel B."/>
            <person name="Barry K.W."/>
            <person name="Haridas S."/>
            <person name="Chen C."/>
            <person name="Bauer D."/>
            <person name="Andreopoulos W."/>
            <person name="Pangilinan J."/>
            <person name="LaButti K."/>
            <person name="Riley R."/>
            <person name="Lipzen A."/>
            <person name="Clum A."/>
            <person name="Drula E."/>
            <person name="Henrissat B."/>
            <person name="Kohler A."/>
            <person name="Grigoriev I.V."/>
            <person name="Martin F.M."/>
            <person name="Hacquard S."/>
        </authorList>
    </citation>
    <scope>NUCLEOTIDE SEQUENCE</scope>
    <source>
        <strain evidence="5">MPI-CAGE-CH-0230</strain>
    </source>
</reference>
<dbReference type="RefSeq" id="XP_046005309.1">
    <property type="nucleotide sequence ID" value="XM_046155782.1"/>
</dbReference>
<keyword evidence="6" id="KW-1185">Reference proteome</keyword>
<feature type="transmembrane region" description="Helical" evidence="4">
    <location>
        <begin position="130"/>
        <end position="151"/>
    </location>
</feature>
<evidence type="ECO:0000313" key="5">
    <source>
        <dbReference type="EMBL" id="KAH7014342.1"/>
    </source>
</evidence>
<dbReference type="Proteomes" id="UP000756346">
    <property type="component" value="Unassembled WGS sequence"/>
</dbReference>
<dbReference type="EMBL" id="JAGTJQ010000013">
    <property type="protein sequence ID" value="KAH7014342.1"/>
    <property type="molecule type" value="Genomic_DNA"/>
</dbReference>
<gene>
    <name evidence="5" type="ORF">B0I36DRAFT_338584</name>
</gene>
<feature type="transmembrane region" description="Helical" evidence="4">
    <location>
        <begin position="270"/>
        <end position="291"/>
    </location>
</feature>
<dbReference type="InterPro" id="IPR011701">
    <property type="entry name" value="MFS"/>
</dbReference>
<feature type="transmembrane region" description="Helical" evidence="4">
    <location>
        <begin position="361"/>
        <end position="383"/>
    </location>
</feature>
<evidence type="ECO:0000256" key="2">
    <source>
        <dbReference type="ARBA" id="ARBA00006727"/>
    </source>
</evidence>
<feature type="transmembrane region" description="Helical" evidence="4">
    <location>
        <begin position="157"/>
        <end position="181"/>
    </location>
</feature>
<feature type="transmembrane region" description="Helical" evidence="4">
    <location>
        <begin position="303"/>
        <end position="324"/>
    </location>
</feature>
<dbReference type="OrthoDB" id="2213137at2759"/>
<dbReference type="GO" id="GO:0022857">
    <property type="term" value="F:transmembrane transporter activity"/>
    <property type="evidence" value="ECO:0007669"/>
    <property type="project" value="InterPro"/>
</dbReference>
<feature type="region of interest" description="Disordered" evidence="3">
    <location>
        <begin position="1"/>
        <end position="27"/>
    </location>
</feature>
<keyword evidence="4" id="KW-0812">Transmembrane</keyword>
<dbReference type="PANTHER" id="PTHR11360">
    <property type="entry name" value="MONOCARBOXYLATE TRANSPORTER"/>
    <property type="match status" value="1"/>
</dbReference>
<dbReference type="AlphaFoldDB" id="A0A9P9BLQ9"/>
<dbReference type="Gene3D" id="1.20.1250.20">
    <property type="entry name" value="MFS general substrate transporter like domains"/>
    <property type="match status" value="2"/>
</dbReference>
<comment type="subcellular location">
    <subcellularLocation>
        <location evidence="1">Membrane</location>
        <topology evidence="1">Multi-pass membrane protein</topology>
    </subcellularLocation>
</comment>
<name>A0A9P9BLQ9_9PEZI</name>
<dbReference type="Pfam" id="PF07690">
    <property type="entry name" value="MFS_1"/>
    <property type="match status" value="1"/>
</dbReference>